<keyword evidence="4" id="KW-1185">Reference proteome</keyword>
<keyword evidence="2" id="KW-0812">Transmembrane</keyword>
<accession>A0A162RQZ8</accession>
<reference evidence="3 4" key="1">
    <citation type="submission" date="2015-06" db="EMBL/GenBank/DDBJ databases">
        <title>Expansion of signal transduction pathways in fungi by whole-genome duplication.</title>
        <authorList>
            <consortium name="DOE Joint Genome Institute"/>
            <person name="Corrochano L.M."/>
            <person name="Kuo A."/>
            <person name="Marcet-Houben M."/>
            <person name="Polaino S."/>
            <person name="Salamov A."/>
            <person name="Villalobos J.M."/>
            <person name="Alvarez M.I."/>
            <person name="Avalos J."/>
            <person name="Benito E.P."/>
            <person name="Benoit I."/>
            <person name="Burger G."/>
            <person name="Camino L.P."/>
            <person name="Canovas D."/>
            <person name="Cerda-Olmedo E."/>
            <person name="Cheng J.-F."/>
            <person name="Dominguez A."/>
            <person name="Elias M."/>
            <person name="Eslava A.P."/>
            <person name="Glaser F."/>
            <person name="Grimwood J."/>
            <person name="Gutierrez G."/>
            <person name="Heitman J."/>
            <person name="Henrissat B."/>
            <person name="Iturriaga E.A."/>
            <person name="Lang B.F."/>
            <person name="Lavin J.L."/>
            <person name="Lee S."/>
            <person name="Li W."/>
            <person name="Lindquist E."/>
            <person name="Lopez-Garcia S."/>
            <person name="Luque E.M."/>
            <person name="Marcos A.T."/>
            <person name="Martin J."/>
            <person name="Mccluskey K."/>
            <person name="Medina H.R."/>
            <person name="Miralles-Duran A."/>
            <person name="Miyazaki A."/>
            <person name="Munoz-Torres E."/>
            <person name="Oguiza J.A."/>
            <person name="Ohm R."/>
            <person name="Olmedo M."/>
            <person name="Orejas M."/>
            <person name="Ortiz-Castellanos L."/>
            <person name="Pisabarro A.G."/>
            <person name="Rodriguez-Romero J."/>
            <person name="Ruiz-Herrera J."/>
            <person name="Ruiz-Vazquez R."/>
            <person name="Sanz C."/>
            <person name="Schackwitz W."/>
            <person name="Schmutz J."/>
            <person name="Shahriari M."/>
            <person name="Shelest E."/>
            <person name="Silva-Franco F."/>
            <person name="Soanes D."/>
            <person name="Syed K."/>
            <person name="Tagua V.G."/>
            <person name="Talbot N.J."/>
            <person name="Thon M."/>
            <person name="De Vries R.P."/>
            <person name="Wiebenga A."/>
            <person name="Yadav J.S."/>
            <person name="Braun E.L."/>
            <person name="Baker S."/>
            <person name="Garre V."/>
            <person name="Horwitz B."/>
            <person name="Torres-Martinez S."/>
            <person name="Idnurm A."/>
            <person name="Herrera-Estrella A."/>
            <person name="Gabaldon T."/>
            <person name="Grigoriev I.V."/>
        </authorList>
    </citation>
    <scope>NUCLEOTIDE SEQUENCE [LARGE SCALE GENOMIC DNA]</scope>
    <source>
        <strain evidence="3 4">CBS 277.49</strain>
    </source>
</reference>
<dbReference type="Proteomes" id="UP000077051">
    <property type="component" value="Unassembled WGS sequence"/>
</dbReference>
<dbReference type="AlphaFoldDB" id="A0A162RQZ8"/>
<sequence>MVSAANKPTGTLKKSKLLPSWLLKLIGITSLATAVISFAVYWFKKYPPRRKISANDDGSEATGSSSSSSSSSSSHNAAENTADKWSNKLLNGLKSTVRKNRKRMTISLKNTVLWNPSPDVDTPIYAFREHSIQLLTRLSYLYDIYVLVHVNSKEEQSNIEALLSNASVFSDLLDHRKVIYCSEEEGKIHIIRHIEPSIHIEGGWEMDDGEEIVKKLKPFVHKIVWLMTKRRRDSFRPENIKQDDRSILGANVELSDSLINTSIAREVTQ</sequence>
<feature type="compositionally biased region" description="Low complexity" evidence="1">
    <location>
        <begin position="64"/>
        <end position="74"/>
    </location>
</feature>
<evidence type="ECO:0000256" key="2">
    <source>
        <dbReference type="SAM" id="Phobius"/>
    </source>
</evidence>
<dbReference type="Pfam" id="PF22978">
    <property type="entry name" value="HAD_Pex22"/>
    <property type="match status" value="1"/>
</dbReference>
<name>A0A162RQZ8_MUCCL</name>
<feature type="transmembrane region" description="Helical" evidence="2">
    <location>
        <begin position="21"/>
        <end position="43"/>
    </location>
</feature>
<evidence type="ECO:0000256" key="1">
    <source>
        <dbReference type="SAM" id="MobiDB-lite"/>
    </source>
</evidence>
<protein>
    <recommendedName>
        <fullName evidence="5">Peroxisome assembly protein 22</fullName>
    </recommendedName>
</protein>
<dbReference type="EMBL" id="AMYB01000001">
    <property type="protein sequence ID" value="OAD08079.1"/>
    <property type="molecule type" value="Genomic_DNA"/>
</dbReference>
<feature type="region of interest" description="Disordered" evidence="1">
    <location>
        <begin position="53"/>
        <end position="80"/>
    </location>
</feature>
<gene>
    <name evidence="3" type="ORF">MUCCIDRAFT_154828</name>
</gene>
<dbReference type="OrthoDB" id="77656at2759"/>
<evidence type="ECO:0000313" key="4">
    <source>
        <dbReference type="Proteomes" id="UP000077051"/>
    </source>
</evidence>
<comment type="caution">
    <text evidence="3">The sequence shown here is derived from an EMBL/GenBank/DDBJ whole genome shotgun (WGS) entry which is preliminary data.</text>
</comment>
<dbReference type="PANTHER" id="PTHR34126">
    <property type="entry name" value="PEROXISOME BIOGENESIS PROTEIN 22"/>
    <property type="match status" value="1"/>
</dbReference>
<keyword evidence="2" id="KW-0472">Membrane</keyword>
<evidence type="ECO:0000313" key="3">
    <source>
        <dbReference type="EMBL" id="OAD08079.1"/>
    </source>
</evidence>
<proteinExistence type="predicted"/>
<evidence type="ECO:0008006" key="5">
    <source>
        <dbReference type="Google" id="ProtNLM"/>
    </source>
</evidence>
<organism evidence="3 4">
    <name type="scientific">Mucor lusitanicus CBS 277.49</name>
    <dbReference type="NCBI Taxonomy" id="747725"/>
    <lineage>
        <taxon>Eukaryota</taxon>
        <taxon>Fungi</taxon>
        <taxon>Fungi incertae sedis</taxon>
        <taxon>Mucoromycota</taxon>
        <taxon>Mucoromycotina</taxon>
        <taxon>Mucoromycetes</taxon>
        <taxon>Mucorales</taxon>
        <taxon>Mucorineae</taxon>
        <taxon>Mucoraceae</taxon>
        <taxon>Mucor</taxon>
    </lineage>
</organism>
<dbReference type="InterPro" id="IPR037485">
    <property type="entry name" value="PEX22"/>
</dbReference>
<keyword evidence="2" id="KW-1133">Transmembrane helix</keyword>
<dbReference type="VEuPathDB" id="FungiDB:MUCCIDRAFT_154828"/>
<dbReference type="GO" id="GO:0007031">
    <property type="term" value="P:peroxisome organization"/>
    <property type="evidence" value="ECO:0007669"/>
    <property type="project" value="InterPro"/>
</dbReference>
<dbReference type="PANTHER" id="PTHR34126:SF1">
    <property type="entry name" value="PEROXISOME BIOGENESIS PROTEIN 22"/>
    <property type="match status" value="1"/>
</dbReference>